<gene>
    <name evidence="3" type="ordered locus">Rcas_1839</name>
</gene>
<dbReference type="GO" id="GO:0016757">
    <property type="term" value="F:glycosyltransferase activity"/>
    <property type="evidence" value="ECO:0007669"/>
    <property type="project" value="InterPro"/>
</dbReference>
<dbReference type="Proteomes" id="UP000000263">
    <property type="component" value="Chromosome"/>
</dbReference>
<feature type="domain" description="Glycosyl transferase family 1" evidence="1">
    <location>
        <begin position="185"/>
        <end position="336"/>
    </location>
</feature>
<evidence type="ECO:0000313" key="3">
    <source>
        <dbReference type="EMBL" id="ABU57930.1"/>
    </source>
</evidence>
<proteinExistence type="predicted"/>
<dbReference type="InterPro" id="IPR050194">
    <property type="entry name" value="Glycosyltransferase_grp1"/>
</dbReference>
<dbReference type="Pfam" id="PF13439">
    <property type="entry name" value="Glyco_transf_4"/>
    <property type="match status" value="1"/>
</dbReference>
<dbReference type="Gene3D" id="3.40.50.2000">
    <property type="entry name" value="Glycogen Phosphorylase B"/>
    <property type="match status" value="2"/>
</dbReference>
<evidence type="ECO:0000259" key="1">
    <source>
        <dbReference type="Pfam" id="PF00534"/>
    </source>
</evidence>
<evidence type="ECO:0000313" key="4">
    <source>
        <dbReference type="Proteomes" id="UP000000263"/>
    </source>
</evidence>
<organism evidence="3 4">
    <name type="scientific">Roseiflexus castenholzii (strain DSM 13941 / HLO8)</name>
    <dbReference type="NCBI Taxonomy" id="383372"/>
    <lineage>
        <taxon>Bacteria</taxon>
        <taxon>Bacillati</taxon>
        <taxon>Chloroflexota</taxon>
        <taxon>Chloroflexia</taxon>
        <taxon>Chloroflexales</taxon>
        <taxon>Roseiflexineae</taxon>
        <taxon>Roseiflexaceae</taxon>
        <taxon>Roseiflexus</taxon>
    </lineage>
</organism>
<accession>A7NKB0</accession>
<dbReference type="Pfam" id="PF00534">
    <property type="entry name" value="Glycos_transf_1"/>
    <property type="match status" value="1"/>
</dbReference>
<dbReference type="SUPFAM" id="SSF53756">
    <property type="entry name" value="UDP-Glycosyltransferase/glycogen phosphorylase"/>
    <property type="match status" value="1"/>
</dbReference>
<keyword evidence="3" id="KW-0808">Transferase</keyword>
<dbReference type="CAZy" id="GT4">
    <property type="family name" value="Glycosyltransferase Family 4"/>
</dbReference>
<name>A7NKB0_ROSCS</name>
<keyword evidence="4" id="KW-1185">Reference proteome</keyword>
<dbReference type="HOGENOM" id="CLU_009583_2_1_0"/>
<dbReference type="PANTHER" id="PTHR45947:SF3">
    <property type="entry name" value="SULFOQUINOVOSYL TRANSFERASE SQD2"/>
    <property type="match status" value="1"/>
</dbReference>
<evidence type="ECO:0000259" key="2">
    <source>
        <dbReference type="Pfam" id="PF13439"/>
    </source>
</evidence>
<dbReference type="PANTHER" id="PTHR45947">
    <property type="entry name" value="SULFOQUINOVOSYL TRANSFERASE SQD2"/>
    <property type="match status" value="1"/>
</dbReference>
<dbReference type="RefSeq" id="WP_012120355.1">
    <property type="nucleotide sequence ID" value="NC_009767.1"/>
</dbReference>
<dbReference type="InterPro" id="IPR028098">
    <property type="entry name" value="Glyco_trans_4-like_N"/>
</dbReference>
<reference evidence="3 4" key="1">
    <citation type="submission" date="2007-08" db="EMBL/GenBank/DDBJ databases">
        <title>Complete sequence of Roseiflexus castenholzii DSM 13941.</title>
        <authorList>
            <consortium name="US DOE Joint Genome Institute"/>
            <person name="Copeland A."/>
            <person name="Lucas S."/>
            <person name="Lapidus A."/>
            <person name="Barry K."/>
            <person name="Glavina del Rio T."/>
            <person name="Dalin E."/>
            <person name="Tice H."/>
            <person name="Pitluck S."/>
            <person name="Thompson L.S."/>
            <person name="Brettin T."/>
            <person name="Bruce D."/>
            <person name="Detter J.C."/>
            <person name="Han C."/>
            <person name="Tapia R."/>
            <person name="Schmutz J."/>
            <person name="Larimer F."/>
            <person name="Land M."/>
            <person name="Hauser L."/>
            <person name="Kyrpides N."/>
            <person name="Mikhailova N."/>
            <person name="Bryant D.A."/>
            <person name="Hanada S."/>
            <person name="Tsukatani Y."/>
            <person name="Richardson P."/>
        </authorList>
    </citation>
    <scope>NUCLEOTIDE SEQUENCE [LARGE SCALE GENOMIC DNA]</scope>
    <source>
        <strain evidence="4">DSM 13941 / HLO8</strain>
    </source>
</reference>
<dbReference type="eggNOG" id="COG0438">
    <property type="taxonomic scope" value="Bacteria"/>
</dbReference>
<protein>
    <submittedName>
        <fullName evidence="3">Glycosyl transferase group 1</fullName>
    </submittedName>
</protein>
<dbReference type="AlphaFoldDB" id="A7NKB0"/>
<dbReference type="OrthoDB" id="9802525at2"/>
<feature type="domain" description="Glycosyltransferase subfamily 4-like N-terminal" evidence="2">
    <location>
        <begin position="14"/>
        <end position="173"/>
    </location>
</feature>
<dbReference type="STRING" id="383372.Rcas_1839"/>
<dbReference type="InterPro" id="IPR001296">
    <property type="entry name" value="Glyco_trans_1"/>
</dbReference>
<dbReference type="KEGG" id="rca:Rcas_1839"/>
<dbReference type="EMBL" id="CP000804">
    <property type="protein sequence ID" value="ABU57930.1"/>
    <property type="molecule type" value="Genomic_DNA"/>
</dbReference>
<sequence>MHILHIYKDYPPVFGGIERYVRDLAEGLVARGHRVTVLITNTRRCTSIERPLPGLMIVRAARMAHLASTPLSPAMIALARGIHADVVHLQFPYPPGDLAAMAAPGSPPLVISYHSDIVRQKTLLRLYRPLLALTLRRAARIIASSPGYITSSPFLRAHAAKCEVVPIGIDVTRFSPGDRRANAVPRLLFVGRLRYYKGLHILIEALRMVEGVELWIAGNGPERARLERQVAGAGLNQRVRFLGDVADEDLPAIYRHADIFVLPSHLRAEAFGIVLVEALASGLPCISTALGTGTDFVNMHEETGLVVPPGDAAALADAIRRLRDDPALRAKYGEAGVHRARALFSRERMLDAVERVYYWALP</sequence>